<feature type="region of interest" description="Disordered" evidence="10">
    <location>
        <begin position="399"/>
        <end position="444"/>
    </location>
</feature>
<reference evidence="12 13" key="1">
    <citation type="submission" date="2022-12" db="EMBL/GenBank/DDBJ databases">
        <title>Metagenome assembled genome from gulf of manar.</title>
        <authorList>
            <person name="Kohli P."/>
            <person name="Pk S."/>
            <person name="Venkata Ramana C."/>
            <person name="Sasikala C."/>
        </authorList>
    </citation>
    <scope>NUCLEOTIDE SEQUENCE [LARGE SCALE GENOMIC DNA]</scope>
    <source>
        <strain evidence="12">JB008</strain>
    </source>
</reference>
<dbReference type="GO" id="GO:0043952">
    <property type="term" value="P:protein transport by the Sec complex"/>
    <property type="evidence" value="ECO:0007669"/>
    <property type="project" value="UniProtKB-UniRule"/>
</dbReference>
<dbReference type="SUPFAM" id="SSF82866">
    <property type="entry name" value="Multidrug efflux transporter AcrB transmembrane domain"/>
    <property type="match status" value="1"/>
</dbReference>
<feature type="transmembrane region" description="Helical" evidence="9">
    <location>
        <begin position="258"/>
        <end position="278"/>
    </location>
</feature>
<feature type="transmembrane region" description="Helical" evidence="9">
    <location>
        <begin position="361"/>
        <end position="388"/>
    </location>
</feature>
<comment type="subcellular location">
    <subcellularLocation>
        <location evidence="1 9">Cell membrane</location>
        <topology evidence="1 9">Multi-pass membrane protein</topology>
    </subcellularLocation>
</comment>
<protein>
    <recommendedName>
        <fullName evidence="9">Protein-export membrane protein SecF</fullName>
    </recommendedName>
</protein>
<dbReference type="InterPro" id="IPR055344">
    <property type="entry name" value="SecD_SecF_C_bact"/>
</dbReference>
<evidence type="ECO:0000256" key="6">
    <source>
        <dbReference type="ARBA" id="ARBA00022989"/>
    </source>
</evidence>
<sequence length="444" mass="48226">MKRVINFTKIRFVMFAISAVLIIGGLAGTFSLGGLNLGIDFQSGLSQRVQIAPVAMEVSYLGEEEARFNILDEEVSIDVFTNDGKTESYNYPLADYDTAAELSQAMMEVPSLTVNLVESDAPASAILSLAFLVDLSEGSAVVNYSNAGSGNSIEIDEIRNVLSNLGDPQIQVVGSEDAQEFLIRLEDDGTDEFSETASSQVFNQLEAKYGTGTVIIKQSDYVGPRFSTDLGQSVILLVGLALALILVYIWVRFELAYAVSAIIALAHDVALLIAFIGLTRMEVSTAIVAAVLTIIGYSLNDTIVVFDRIRENRQLMRDADLKTIVNTSITQSLSRTLITSVTTLLAVAAIYVFATGQIQDFALAMIVGVVIGTYSSIFIASPVLLGWITSRRSRKLAKDNLKYGSQTSGKKAEPKDDEQKEDTTAKVVEIPTVERKKKGKRKKK</sequence>
<evidence type="ECO:0000313" key="12">
    <source>
        <dbReference type="EMBL" id="MDC7226588.1"/>
    </source>
</evidence>
<evidence type="ECO:0000256" key="9">
    <source>
        <dbReference type="HAMAP-Rule" id="MF_01464"/>
    </source>
</evidence>
<dbReference type="NCBIfam" id="TIGR00966">
    <property type="entry name" value="transloc_SecF"/>
    <property type="match status" value="1"/>
</dbReference>
<dbReference type="Pfam" id="PF02355">
    <property type="entry name" value="SecD_SecF_C"/>
    <property type="match status" value="1"/>
</dbReference>
<evidence type="ECO:0000256" key="5">
    <source>
        <dbReference type="ARBA" id="ARBA00022927"/>
    </source>
</evidence>
<evidence type="ECO:0000256" key="7">
    <source>
        <dbReference type="ARBA" id="ARBA00023010"/>
    </source>
</evidence>
<accession>A0AAJ1IC69</accession>
<feature type="transmembrane region" description="Helical" evidence="9">
    <location>
        <begin position="337"/>
        <end position="355"/>
    </location>
</feature>
<keyword evidence="3 9" id="KW-1003">Cell membrane</keyword>
<keyword evidence="5 9" id="KW-0653">Protein transport</keyword>
<dbReference type="InterPro" id="IPR005665">
    <property type="entry name" value="SecF_bac"/>
</dbReference>
<dbReference type="HAMAP" id="MF_01464_B">
    <property type="entry name" value="SecF_B"/>
    <property type="match status" value="1"/>
</dbReference>
<dbReference type="PANTHER" id="PTHR30081">
    <property type="entry name" value="PROTEIN-EXPORT MEMBRANE PROTEIN SEC"/>
    <property type="match status" value="1"/>
</dbReference>
<feature type="compositionally biased region" description="Basic and acidic residues" evidence="10">
    <location>
        <begin position="410"/>
        <end position="424"/>
    </location>
</feature>
<evidence type="ECO:0000313" key="13">
    <source>
        <dbReference type="Proteomes" id="UP001221217"/>
    </source>
</evidence>
<dbReference type="InterPro" id="IPR022813">
    <property type="entry name" value="SecD/SecF_arch_bac"/>
</dbReference>
<evidence type="ECO:0000256" key="10">
    <source>
        <dbReference type="SAM" id="MobiDB-lite"/>
    </source>
</evidence>
<organism evidence="12 13">
    <name type="scientific">Candidatus Thalassospirochaeta sargassi</name>
    <dbReference type="NCBI Taxonomy" id="3119039"/>
    <lineage>
        <taxon>Bacteria</taxon>
        <taxon>Pseudomonadati</taxon>
        <taxon>Spirochaetota</taxon>
        <taxon>Spirochaetia</taxon>
        <taxon>Spirochaetales</taxon>
        <taxon>Spirochaetaceae</taxon>
        <taxon>Candidatus Thalassospirochaeta</taxon>
    </lineage>
</organism>
<dbReference type="NCBIfam" id="TIGR00916">
    <property type="entry name" value="2A0604s01"/>
    <property type="match status" value="1"/>
</dbReference>
<dbReference type="InterPro" id="IPR022645">
    <property type="entry name" value="SecD/SecF_bac"/>
</dbReference>
<dbReference type="InterPro" id="IPR048634">
    <property type="entry name" value="SecD_SecF_C"/>
</dbReference>
<comment type="caution">
    <text evidence="12">The sequence shown here is derived from an EMBL/GenBank/DDBJ whole genome shotgun (WGS) entry which is preliminary data.</text>
</comment>
<name>A0AAJ1IC69_9SPIO</name>
<proteinExistence type="inferred from homology"/>
<keyword evidence="7 9" id="KW-0811">Translocation</keyword>
<feature type="transmembrane region" description="Helical" evidence="9">
    <location>
        <begin position="284"/>
        <end position="306"/>
    </location>
</feature>
<dbReference type="EMBL" id="JAQQAL010000014">
    <property type="protein sequence ID" value="MDC7226588.1"/>
    <property type="molecule type" value="Genomic_DNA"/>
</dbReference>
<evidence type="ECO:0000256" key="2">
    <source>
        <dbReference type="ARBA" id="ARBA00022448"/>
    </source>
</evidence>
<keyword evidence="2 9" id="KW-0813">Transport</keyword>
<dbReference type="PANTHER" id="PTHR30081:SF8">
    <property type="entry name" value="PROTEIN TRANSLOCASE SUBUNIT SECF"/>
    <property type="match status" value="1"/>
</dbReference>
<dbReference type="PRINTS" id="PR01755">
    <property type="entry name" value="SECFTRNLCASE"/>
</dbReference>
<comment type="similarity">
    <text evidence="9">Belongs to the SecD/SecF family. SecF subfamily.</text>
</comment>
<evidence type="ECO:0000259" key="11">
    <source>
        <dbReference type="Pfam" id="PF02355"/>
    </source>
</evidence>
<keyword evidence="4 9" id="KW-0812">Transmembrane</keyword>
<dbReference type="GO" id="GO:0005886">
    <property type="term" value="C:plasma membrane"/>
    <property type="evidence" value="ECO:0007669"/>
    <property type="project" value="UniProtKB-SubCell"/>
</dbReference>
<gene>
    <name evidence="9 12" type="primary">secF</name>
    <name evidence="12" type="ORF">PQJ61_07465</name>
</gene>
<dbReference type="Gene3D" id="1.20.1640.10">
    <property type="entry name" value="Multidrug efflux transporter AcrB transmembrane domain"/>
    <property type="match status" value="1"/>
</dbReference>
<dbReference type="GO" id="GO:0006605">
    <property type="term" value="P:protein targeting"/>
    <property type="evidence" value="ECO:0007669"/>
    <property type="project" value="UniProtKB-UniRule"/>
</dbReference>
<feature type="domain" description="Protein export membrane protein SecD/SecF C-terminal" evidence="11">
    <location>
        <begin position="213"/>
        <end position="388"/>
    </location>
</feature>
<evidence type="ECO:0000256" key="8">
    <source>
        <dbReference type="ARBA" id="ARBA00023136"/>
    </source>
</evidence>
<dbReference type="Proteomes" id="UP001221217">
    <property type="component" value="Unassembled WGS sequence"/>
</dbReference>
<dbReference type="GO" id="GO:0065002">
    <property type="term" value="P:intracellular protein transmembrane transport"/>
    <property type="evidence" value="ECO:0007669"/>
    <property type="project" value="UniProtKB-UniRule"/>
</dbReference>
<feature type="transmembrane region" description="Helical" evidence="9">
    <location>
        <begin position="230"/>
        <end position="251"/>
    </location>
</feature>
<feature type="compositionally biased region" description="Basic residues" evidence="10">
    <location>
        <begin position="435"/>
        <end position="444"/>
    </location>
</feature>
<evidence type="ECO:0000256" key="4">
    <source>
        <dbReference type="ARBA" id="ARBA00022692"/>
    </source>
</evidence>
<dbReference type="GO" id="GO:0015450">
    <property type="term" value="F:protein-transporting ATPase activity"/>
    <property type="evidence" value="ECO:0007669"/>
    <property type="project" value="InterPro"/>
</dbReference>
<comment type="function">
    <text evidence="9">Part of the Sec protein translocase complex. Interacts with the SecYEG preprotein conducting channel. SecDF uses the proton motive force (PMF) to complete protein translocation after the ATP-dependent function of SecA.</text>
</comment>
<keyword evidence="6 9" id="KW-1133">Transmembrane helix</keyword>
<evidence type="ECO:0000256" key="1">
    <source>
        <dbReference type="ARBA" id="ARBA00004651"/>
    </source>
</evidence>
<keyword evidence="8 9" id="KW-0472">Membrane</keyword>
<evidence type="ECO:0000256" key="3">
    <source>
        <dbReference type="ARBA" id="ARBA00022475"/>
    </source>
</evidence>
<feature type="transmembrane region" description="Helical" evidence="9">
    <location>
        <begin position="12"/>
        <end position="39"/>
    </location>
</feature>
<comment type="subunit">
    <text evidence="9">Forms a complex with SecD. Part of the essential Sec protein translocation apparatus which comprises SecA, SecYEG and auxiliary proteins SecDF. Other proteins may also be involved.</text>
</comment>
<dbReference type="AlphaFoldDB" id="A0AAJ1IC69"/>